<gene>
    <name evidence="2" type="ORF">SLUN_36965</name>
</gene>
<evidence type="ECO:0000313" key="3">
    <source>
        <dbReference type="Proteomes" id="UP000244201"/>
    </source>
</evidence>
<reference evidence="2 3" key="1">
    <citation type="submission" date="2018-01" db="EMBL/GenBank/DDBJ databases">
        <title>Complete genome sequence of Streptomyces lunaelactis MM109T, a Ferroverdin A producer isolated from cave moonmilk deposits.</title>
        <authorList>
            <person name="Naome A."/>
            <person name="Martinet L."/>
            <person name="Maciejewska M."/>
            <person name="Anderssen S."/>
            <person name="Adam D."/>
            <person name="Tenconi E."/>
            <person name="Deflandre B."/>
            <person name="Arguelles-Arias A."/>
            <person name="Calusinska M."/>
            <person name="Copieters W."/>
            <person name="Karim L."/>
            <person name="Hanikenne M."/>
            <person name="Baurain D."/>
            <person name="van Wezel G."/>
            <person name="Smargiasso N."/>
            <person name="de Pauw E."/>
            <person name="Delfosse P."/>
            <person name="Rigali S."/>
        </authorList>
    </citation>
    <scope>NUCLEOTIDE SEQUENCE [LARGE SCALE GENOMIC DNA]</scope>
    <source>
        <strain evidence="2 3">MM109</strain>
    </source>
</reference>
<feature type="compositionally biased region" description="Basic and acidic residues" evidence="1">
    <location>
        <begin position="10"/>
        <end position="25"/>
    </location>
</feature>
<proteinExistence type="predicted"/>
<protein>
    <submittedName>
        <fullName evidence="2">Uncharacterized protein</fullName>
    </submittedName>
</protein>
<sequence>MWTDGPTVDQVREASREAEPEAAEGLRYERRLSQETVALGAIRMALTPATAATGVGNGSRICPSAIETLWQNVSRPSPRTDRERALVYAVIVQVHNDHRRNQAHDYEICELLGGTGLAPLLRRTSVLLSPIEILTDHYAPSHAHLAWKYRLTPMTAPDAFRAVHADPKASPELIAAALTLVPALTGTFDTAASELRARLQELKGTA</sequence>
<keyword evidence="3" id="KW-1185">Reference proteome</keyword>
<feature type="region of interest" description="Disordered" evidence="1">
    <location>
        <begin position="1"/>
        <end position="25"/>
    </location>
</feature>
<evidence type="ECO:0000256" key="1">
    <source>
        <dbReference type="SAM" id="MobiDB-lite"/>
    </source>
</evidence>
<accession>A0A2R4TFF3</accession>
<name>A0A2R4TFF3_9ACTN</name>
<evidence type="ECO:0000313" key="2">
    <source>
        <dbReference type="EMBL" id="AVZ77868.1"/>
    </source>
</evidence>
<dbReference type="EMBL" id="CP026304">
    <property type="protein sequence ID" value="AVZ77868.1"/>
    <property type="molecule type" value="Genomic_DNA"/>
</dbReference>
<dbReference type="KEGG" id="slk:SLUN_36965"/>
<dbReference type="AlphaFoldDB" id="A0A2R4TFF3"/>
<dbReference type="Proteomes" id="UP000244201">
    <property type="component" value="Chromosome"/>
</dbReference>
<dbReference type="OrthoDB" id="4255858at2"/>
<organism evidence="2 3">
    <name type="scientific">Streptomyces lunaelactis</name>
    <dbReference type="NCBI Taxonomy" id="1535768"/>
    <lineage>
        <taxon>Bacteria</taxon>
        <taxon>Bacillati</taxon>
        <taxon>Actinomycetota</taxon>
        <taxon>Actinomycetes</taxon>
        <taxon>Kitasatosporales</taxon>
        <taxon>Streptomycetaceae</taxon>
        <taxon>Streptomyces</taxon>
    </lineage>
</organism>